<dbReference type="STRING" id="1123350.SAMN02744040_00758"/>
<feature type="site" description="Important for catalytic activity" evidence="7">
    <location>
        <position position="222"/>
    </location>
</feature>
<accession>A0A1M5Q2Y6</accession>
<evidence type="ECO:0000256" key="6">
    <source>
        <dbReference type="ARBA" id="ARBA00023316"/>
    </source>
</evidence>
<dbReference type="CDD" id="cd08010">
    <property type="entry name" value="MltG_like"/>
    <property type="match status" value="1"/>
</dbReference>
<evidence type="ECO:0000313" key="8">
    <source>
        <dbReference type="EMBL" id="SHH08276.1"/>
    </source>
</evidence>
<keyword evidence="6 7" id="KW-0961">Cell wall biogenesis/degradation</keyword>
<dbReference type="GO" id="GO:0008932">
    <property type="term" value="F:lytic endotransglycosylase activity"/>
    <property type="evidence" value="ECO:0007669"/>
    <property type="project" value="UniProtKB-UniRule"/>
</dbReference>
<keyword evidence="3 7" id="KW-1133">Transmembrane helix</keyword>
<dbReference type="EC" id="4.2.2.29" evidence="7"/>
<dbReference type="EMBL" id="FQXH01000007">
    <property type="protein sequence ID" value="SHH08276.1"/>
    <property type="molecule type" value="Genomic_DNA"/>
</dbReference>
<dbReference type="Gene3D" id="3.30.160.60">
    <property type="entry name" value="Classic Zinc Finger"/>
    <property type="match status" value="1"/>
</dbReference>
<dbReference type="Gene3D" id="3.30.1490.480">
    <property type="entry name" value="Endolytic murein transglycosylase"/>
    <property type="match status" value="1"/>
</dbReference>
<dbReference type="RefSeq" id="WP_072723784.1">
    <property type="nucleotide sequence ID" value="NZ_FQXH01000007.1"/>
</dbReference>
<evidence type="ECO:0000256" key="3">
    <source>
        <dbReference type="ARBA" id="ARBA00022989"/>
    </source>
</evidence>
<dbReference type="GO" id="GO:0009252">
    <property type="term" value="P:peptidoglycan biosynthetic process"/>
    <property type="evidence" value="ECO:0007669"/>
    <property type="project" value="UniProtKB-UniRule"/>
</dbReference>
<name>A0A1M5Q2Y6_9FIRM</name>
<keyword evidence="2 7" id="KW-0812">Transmembrane</keyword>
<comment type="catalytic activity">
    <reaction evidence="7">
        <text>a peptidoglycan chain = a peptidoglycan chain with N-acetyl-1,6-anhydromuramyl-[peptide] at the reducing end + a peptidoglycan chain with N-acetylglucosamine at the non-reducing end.</text>
        <dbReference type="EC" id="4.2.2.29"/>
    </reaction>
</comment>
<gene>
    <name evidence="7" type="primary">mltG</name>
    <name evidence="8" type="ORF">SAMN02744040_00758</name>
</gene>
<dbReference type="Proteomes" id="UP000242520">
    <property type="component" value="Unassembled WGS sequence"/>
</dbReference>
<keyword evidence="4 7" id="KW-0472">Membrane</keyword>
<dbReference type="AlphaFoldDB" id="A0A1M5Q2Y6"/>
<evidence type="ECO:0000256" key="2">
    <source>
        <dbReference type="ARBA" id="ARBA00022692"/>
    </source>
</evidence>
<organism evidence="8 9">
    <name type="scientific">Tepidibacter thalassicus DSM 15285</name>
    <dbReference type="NCBI Taxonomy" id="1123350"/>
    <lineage>
        <taxon>Bacteria</taxon>
        <taxon>Bacillati</taxon>
        <taxon>Bacillota</taxon>
        <taxon>Clostridia</taxon>
        <taxon>Peptostreptococcales</taxon>
        <taxon>Peptostreptococcaceae</taxon>
        <taxon>Tepidibacter</taxon>
    </lineage>
</organism>
<dbReference type="InterPro" id="IPR003770">
    <property type="entry name" value="MLTG-like"/>
</dbReference>
<dbReference type="PANTHER" id="PTHR30518:SF2">
    <property type="entry name" value="ENDOLYTIC MUREIN TRANSGLYCOSYLASE"/>
    <property type="match status" value="1"/>
</dbReference>
<proteinExistence type="inferred from homology"/>
<dbReference type="GO" id="GO:0005886">
    <property type="term" value="C:plasma membrane"/>
    <property type="evidence" value="ECO:0007669"/>
    <property type="project" value="UniProtKB-UniRule"/>
</dbReference>
<dbReference type="Pfam" id="PF02618">
    <property type="entry name" value="YceG"/>
    <property type="match status" value="1"/>
</dbReference>
<dbReference type="GO" id="GO:0071555">
    <property type="term" value="P:cell wall organization"/>
    <property type="evidence" value="ECO:0007669"/>
    <property type="project" value="UniProtKB-KW"/>
</dbReference>
<evidence type="ECO:0000313" key="9">
    <source>
        <dbReference type="Proteomes" id="UP000242520"/>
    </source>
</evidence>
<dbReference type="OrthoDB" id="9814591at2"/>
<comment type="function">
    <text evidence="7">Functions as a peptidoglycan terminase that cleaves nascent peptidoglycan strands endolytically to terminate their elongation.</text>
</comment>
<reference evidence="9" key="1">
    <citation type="submission" date="2016-11" db="EMBL/GenBank/DDBJ databases">
        <authorList>
            <person name="Varghese N."/>
            <person name="Submissions S."/>
        </authorList>
    </citation>
    <scope>NUCLEOTIDE SEQUENCE [LARGE SCALE GENOMIC DNA]</scope>
    <source>
        <strain evidence="9">DSM 15285</strain>
    </source>
</reference>
<protein>
    <recommendedName>
        <fullName evidence="7">Endolytic murein transglycosylase</fullName>
        <ecNumber evidence="7">4.2.2.29</ecNumber>
    </recommendedName>
    <alternativeName>
        <fullName evidence="7">Peptidoglycan lytic transglycosylase</fullName>
    </alternativeName>
    <alternativeName>
        <fullName evidence="7">Peptidoglycan polymerization terminase</fullName>
    </alternativeName>
</protein>
<evidence type="ECO:0000256" key="4">
    <source>
        <dbReference type="ARBA" id="ARBA00023136"/>
    </source>
</evidence>
<dbReference type="PANTHER" id="PTHR30518">
    <property type="entry name" value="ENDOLYTIC MUREIN TRANSGLYCOSYLASE"/>
    <property type="match status" value="1"/>
</dbReference>
<evidence type="ECO:0000256" key="5">
    <source>
        <dbReference type="ARBA" id="ARBA00023239"/>
    </source>
</evidence>
<dbReference type="HAMAP" id="MF_02065">
    <property type="entry name" value="MltG"/>
    <property type="match status" value="1"/>
</dbReference>
<dbReference type="NCBIfam" id="TIGR00247">
    <property type="entry name" value="endolytic transglycosylase MltG"/>
    <property type="match status" value="1"/>
</dbReference>
<evidence type="ECO:0000256" key="1">
    <source>
        <dbReference type="ARBA" id="ARBA00022475"/>
    </source>
</evidence>
<comment type="similarity">
    <text evidence="7">Belongs to the transglycosylase MltG family.</text>
</comment>
<sequence length="334" mass="38134">MKKFFIKAILIVIFIALGLVYFNIQVGPYDSKSNEKVIVSIPRGSSLNETAGILVDKEVVKNKWFFIIVAKINHMDKGIKAGTYSISKSFSNKKILALLNSGKVYKNIVKVTIPEGFEANQIANRFSNLGLVDREKFLELVNNPSVFKSKYPFLNDKNIVSLEGFLFPDTYFIDKNYSEKVIIDIMLKRFNEIYDEDYKKRQKEMGLNLNEVITMASIIEKEAKLDEERPIISAVFYNRMNINMPLQSCATVQYVLGERKSVLSYNDIKIDSPYNTYKNNGLPPGPIASPGEKSIKAALYPADVDYLYFVAKKDGSHSFSKTYSEHLKRKFENK</sequence>
<evidence type="ECO:0000256" key="7">
    <source>
        <dbReference type="HAMAP-Rule" id="MF_02065"/>
    </source>
</evidence>
<keyword evidence="9" id="KW-1185">Reference proteome</keyword>
<keyword evidence="1 7" id="KW-1003">Cell membrane</keyword>
<keyword evidence="5 7" id="KW-0456">Lyase</keyword>